<protein>
    <submittedName>
        <fullName evidence="2">Uncharacterized protein</fullName>
    </submittedName>
</protein>
<evidence type="ECO:0000313" key="2">
    <source>
        <dbReference type="EMBL" id="DAF92196.1"/>
    </source>
</evidence>
<sequence>MGNGPWKEASDEDVAKDEKGFTMPNLHRRLDPQQPTSSYEVAPREYQIGVYEKDSYRTTTINTHDEESEYDEIP</sequence>
<feature type="region of interest" description="Disordered" evidence="1">
    <location>
        <begin position="1"/>
        <end position="74"/>
    </location>
</feature>
<organism evidence="2">
    <name type="scientific">Siphoviridae sp. ctgN495</name>
    <dbReference type="NCBI Taxonomy" id="2825608"/>
    <lineage>
        <taxon>Viruses</taxon>
        <taxon>Duplodnaviria</taxon>
        <taxon>Heunggongvirae</taxon>
        <taxon>Uroviricota</taxon>
        <taxon>Caudoviricetes</taxon>
    </lineage>
</organism>
<name>A0A8S5UCM4_9CAUD</name>
<reference evidence="2" key="1">
    <citation type="journal article" date="2021" name="Proc. Natl. Acad. Sci. U.S.A.">
        <title>A Catalog of Tens of Thousands of Viruses from Human Metagenomes Reveals Hidden Associations with Chronic Diseases.</title>
        <authorList>
            <person name="Tisza M.J."/>
            <person name="Buck C.B."/>
        </authorList>
    </citation>
    <scope>NUCLEOTIDE SEQUENCE</scope>
    <source>
        <strain evidence="2">CtgN495</strain>
    </source>
</reference>
<evidence type="ECO:0000256" key="1">
    <source>
        <dbReference type="SAM" id="MobiDB-lite"/>
    </source>
</evidence>
<accession>A0A8S5UCM4</accession>
<dbReference type="EMBL" id="BK016063">
    <property type="protein sequence ID" value="DAF92196.1"/>
    <property type="molecule type" value="Genomic_DNA"/>
</dbReference>
<proteinExistence type="predicted"/>